<gene>
    <name evidence="2" type="ORF">DU506_01720</name>
</gene>
<dbReference type="EMBL" id="QPIJ01000001">
    <property type="protein sequence ID" value="RCV93903.1"/>
    <property type="molecule type" value="Genomic_DNA"/>
</dbReference>
<dbReference type="InterPro" id="IPR047740">
    <property type="entry name" value="SMEK_dom"/>
</dbReference>
<evidence type="ECO:0000259" key="1">
    <source>
        <dbReference type="Pfam" id="PF21941"/>
    </source>
</evidence>
<proteinExistence type="predicted"/>
<dbReference type="RefSeq" id="WP_114485231.1">
    <property type="nucleotide sequence ID" value="NZ_CBCSHM010000001.1"/>
</dbReference>
<accession>A0A368UDL6</accession>
<name>A0A368UDL6_9GAMM</name>
<dbReference type="Pfam" id="PF21941">
    <property type="entry name" value="SMEK_N"/>
    <property type="match status" value="1"/>
</dbReference>
<dbReference type="AlphaFoldDB" id="A0A368UDL6"/>
<organism evidence="2 3">
    <name type="scientific">Vreelandella rituensis</name>
    <dbReference type="NCBI Taxonomy" id="2282306"/>
    <lineage>
        <taxon>Bacteria</taxon>
        <taxon>Pseudomonadati</taxon>
        <taxon>Pseudomonadota</taxon>
        <taxon>Gammaproteobacteria</taxon>
        <taxon>Oceanospirillales</taxon>
        <taxon>Halomonadaceae</taxon>
        <taxon>Vreelandella</taxon>
    </lineage>
</organism>
<dbReference type="NCBIfam" id="NF033859">
    <property type="entry name" value="SMEK_N"/>
    <property type="match status" value="1"/>
</dbReference>
<evidence type="ECO:0000313" key="2">
    <source>
        <dbReference type="EMBL" id="RCV93903.1"/>
    </source>
</evidence>
<protein>
    <recommendedName>
        <fullName evidence="1">SMEK domain-containing protein</fullName>
    </recommendedName>
</protein>
<sequence length="453" mass="50929">MFGQSNLKAEIDTFCDDLRTYGQRIAQLNSENRTNEALRAEFFYQGVLNSLLGLNLINVNCPSVAPDGSNQGSFAAGIDLLDADAGVAYQITSRQSNRNQKVDEALSKTEAKKRDGVPHYAQVTRLVVLFVGHDNSAPRGWNKTLFKARHAGITLENQTLRNIFELCRRLGLGDEAGRKRLSEAFRFAKWYDKGVSSFTENSYLTKPEKDALGAAKVFRKNVSGLNVSSAFRLRVGEYPHPESRSPPMFNDGFRVLHPRAVNHQSFDAERLRLEGNLVRYWGLDKQYVDNLQHFIRSIPNHKGTNTPDFCDLPDLHVLERSIYQLAVALDKAIGRLRLQQITMPSSSAFYPVICVGQRSTSPWGMSRDAPECQQFALCVNAPDWVWPYTDQKAKEIAEQAQSIEAFNSLIGWLRCVDELVCYLSARVTDHNDLVVGRLKQAEPPEVGIGDFIQ</sequence>
<evidence type="ECO:0000313" key="3">
    <source>
        <dbReference type="Proteomes" id="UP000253204"/>
    </source>
</evidence>
<feature type="domain" description="SMEK" evidence="1">
    <location>
        <begin position="16"/>
        <end position="136"/>
    </location>
</feature>
<reference evidence="2 3" key="1">
    <citation type="submission" date="2018-07" db="EMBL/GenBank/DDBJ databases">
        <title>Halomonas rutogse sp. nov., isolated from Lake TangqianCo on Tibetan Plateau.</title>
        <authorList>
            <person name="Lu H."/>
            <person name="Xing P."/>
            <person name="Wu Q."/>
        </authorList>
    </citation>
    <scope>NUCLEOTIDE SEQUENCE [LARGE SCALE GENOMIC DNA]</scope>
    <source>
        <strain evidence="2 3">TQ8S</strain>
    </source>
</reference>
<dbReference type="Proteomes" id="UP000253204">
    <property type="component" value="Unassembled WGS sequence"/>
</dbReference>
<keyword evidence="3" id="KW-1185">Reference proteome</keyword>
<comment type="caution">
    <text evidence="2">The sequence shown here is derived from an EMBL/GenBank/DDBJ whole genome shotgun (WGS) entry which is preliminary data.</text>
</comment>